<keyword evidence="5 11" id="KW-0808">Transferase</keyword>
<dbReference type="Gene3D" id="3.40.50.2000">
    <property type="entry name" value="Glycogen Phosphorylase B"/>
    <property type="match status" value="1"/>
</dbReference>
<dbReference type="EC" id="2.4.1.17" evidence="3"/>
<evidence type="ECO:0000256" key="9">
    <source>
        <dbReference type="ARBA" id="ARBA00023136"/>
    </source>
</evidence>
<evidence type="ECO:0000256" key="10">
    <source>
        <dbReference type="ARBA" id="ARBA00047475"/>
    </source>
</evidence>
<evidence type="ECO:0000256" key="4">
    <source>
        <dbReference type="ARBA" id="ARBA00022676"/>
    </source>
</evidence>
<comment type="subcellular location">
    <subcellularLocation>
        <location evidence="1">Membrane</location>
        <topology evidence="1">Single-pass membrane protein</topology>
    </subcellularLocation>
</comment>
<dbReference type="PROSITE" id="PS00375">
    <property type="entry name" value="UDPGT"/>
    <property type="match status" value="1"/>
</dbReference>
<evidence type="ECO:0000256" key="5">
    <source>
        <dbReference type="ARBA" id="ARBA00022679"/>
    </source>
</evidence>
<dbReference type="AlphaFoldDB" id="E3MCY3"/>
<dbReference type="PANTHER" id="PTHR48043:SF145">
    <property type="entry name" value="FI06409P-RELATED"/>
    <property type="match status" value="1"/>
</dbReference>
<keyword evidence="9 12" id="KW-0472">Membrane</keyword>
<dbReference type="FunFam" id="3.40.50.2000:FF:000021">
    <property type="entry name" value="UDP-glucuronosyltransferase"/>
    <property type="match status" value="1"/>
</dbReference>
<keyword evidence="6 12" id="KW-0812">Transmembrane</keyword>
<keyword evidence="4 11" id="KW-0328">Glycosyltransferase</keyword>
<dbReference type="GO" id="GO:0016020">
    <property type="term" value="C:membrane"/>
    <property type="evidence" value="ECO:0007669"/>
    <property type="project" value="UniProtKB-SubCell"/>
</dbReference>
<dbReference type="HOGENOM" id="CLU_012949_1_3_1"/>
<dbReference type="Proteomes" id="UP000008281">
    <property type="component" value="Unassembled WGS sequence"/>
</dbReference>
<keyword evidence="15" id="KW-1185">Reference proteome</keyword>
<gene>
    <name evidence="14" type="primary">Cre-ugt-62</name>
    <name evidence="14" type="ORF">CRE_20253</name>
</gene>
<evidence type="ECO:0000256" key="8">
    <source>
        <dbReference type="ARBA" id="ARBA00022989"/>
    </source>
</evidence>
<reference evidence="14" key="1">
    <citation type="submission" date="2007-07" db="EMBL/GenBank/DDBJ databases">
        <title>PCAP assembly of the Caenorhabditis remanei genome.</title>
        <authorList>
            <consortium name="The Caenorhabditis remanei Sequencing Consortium"/>
            <person name="Wilson R.K."/>
        </authorList>
    </citation>
    <scope>NUCLEOTIDE SEQUENCE [LARGE SCALE GENOMIC DNA]</scope>
    <source>
        <strain evidence="14">PB4641</strain>
    </source>
</reference>
<evidence type="ECO:0000256" key="2">
    <source>
        <dbReference type="ARBA" id="ARBA00009995"/>
    </source>
</evidence>
<dbReference type="InterPro" id="IPR035595">
    <property type="entry name" value="UDP_glycos_trans_CS"/>
</dbReference>
<dbReference type="InterPro" id="IPR050271">
    <property type="entry name" value="UDP-glycosyltransferase"/>
</dbReference>
<name>E3MCY3_CAERE</name>
<feature type="signal peptide" evidence="13">
    <location>
        <begin position="1"/>
        <end position="16"/>
    </location>
</feature>
<dbReference type="PANTHER" id="PTHR48043">
    <property type="entry name" value="EG:EG0003.4 PROTEIN-RELATED"/>
    <property type="match status" value="1"/>
</dbReference>
<evidence type="ECO:0000256" key="6">
    <source>
        <dbReference type="ARBA" id="ARBA00022692"/>
    </source>
</evidence>
<dbReference type="FunCoup" id="E3MCY3">
    <property type="interactions" value="282"/>
</dbReference>
<comment type="catalytic activity">
    <reaction evidence="10">
        <text>glucuronate acceptor + UDP-alpha-D-glucuronate = acceptor beta-D-glucuronoside + UDP + H(+)</text>
        <dbReference type="Rhea" id="RHEA:21032"/>
        <dbReference type="ChEBI" id="CHEBI:15378"/>
        <dbReference type="ChEBI" id="CHEBI:58052"/>
        <dbReference type="ChEBI" id="CHEBI:58223"/>
        <dbReference type="ChEBI" id="CHEBI:132367"/>
        <dbReference type="ChEBI" id="CHEBI:132368"/>
        <dbReference type="EC" id="2.4.1.17"/>
    </reaction>
</comment>
<dbReference type="SUPFAM" id="SSF53756">
    <property type="entry name" value="UDP-Glycosyltransferase/glycogen phosphorylase"/>
    <property type="match status" value="1"/>
</dbReference>
<dbReference type="CDD" id="cd03784">
    <property type="entry name" value="GT1_Gtf-like"/>
    <property type="match status" value="1"/>
</dbReference>
<proteinExistence type="inferred from homology"/>
<dbReference type="InterPro" id="IPR002213">
    <property type="entry name" value="UDP_glucos_trans"/>
</dbReference>
<keyword evidence="8 12" id="KW-1133">Transmembrane helix</keyword>
<dbReference type="GO" id="GO:0015020">
    <property type="term" value="F:glucuronosyltransferase activity"/>
    <property type="evidence" value="ECO:0007669"/>
    <property type="project" value="UniProtKB-EC"/>
</dbReference>
<evidence type="ECO:0000256" key="7">
    <source>
        <dbReference type="ARBA" id="ARBA00022729"/>
    </source>
</evidence>
<dbReference type="OMA" id="YSTCPIG"/>
<comment type="similarity">
    <text evidence="2 11">Belongs to the UDP-glycosyltransferase family.</text>
</comment>
<feature type="transmembrane region" description="Helical" evidence="12">
    <location>
        <begin position="510"/>
        <end position="531"/>
    </location>
</feature>
<dbReference type="STRING" id="31234.E3MCY3"/>
<evidence type="ECO:0000313" key="15">
    <source>
        <dbReference type="Proteomes" id="UP000008281"/>
    </source>
</evidence>
<evidence type="ECO:0000256" key="12">
    <source>
        <dbReference type="SAM" id="Phobius"/>
    </source>
</evidence>
<evidence type="ECO:0000256" key="11">
    <source>
        <dbReference type="RuleBase" id="RU003718"/>
    </source>
</evidence>
<evidence type="ECO:0000256" key="3">
    <source>
        <dbReference type="ARBA" id="ARBA00012544"/>
    </source>
</evidence>
<dbReference type="OrthoDB" id="5835829at2759"/>
<dbReference type="eggNOG" id="KOG1192">
    <property type="taxonomic scope" value="Eukaryota"/>
</dbReference>
<evidence type="ECO:0000256" key="1">
    <source>
        <dbReference type="ARBA" id="ARBA00004167"/>
    </source>
</evidence>
<evidence type="ECO:0000313" key="14">
    <source>
        <dbReference type="EMBL" id="EFO98564.1"/>
    </source>
</evidence>
<dbReference type="InParanoid" id="E3MCY3"/>
<protein>
    <recommendedName>
        <fullName evidence="3">glucuronosyltransferase</fullName>
        <ecNumber evidence="3">2.4.1.17</ecNumber>
    </recommendedName>
</protein>
<sequence length="553" mass="62873">MKVFSLLLLLLGAVSSYKYVVFVPNMANSQTQFCARVAEVLANGGHDVTMLFINHLSDFKTDVKIPKGVKCEFYFYRIPIRSSRGYFYWFLSAYQLDAFVEGITKQQIEKEQAAMIFKDTGLRDMPSMMAMFGRFGKMLQDGCRSMIRNKEFMKWLENEKFDVAYAYIYSTCPIGLIHTAKIPSWVWLNSGPLMDYVAQTVGVPLIPSYVPPVMMESHDEMGFFFRTKSLIGHVLMGLLHRKMSSNAETEIFREELKDPNFPHTMDIGAKCPLIIVNSNELYDLPRPTLAKVVNIGGLGVGFDSAKPLTGDFKKISETGKGLIVFSFGSVAAAHEMPLEWKNSILDAFSSLPDYQFVMRYVADDLNDRLPKNVHLFKWLPQKDLLLHNKTKAFITHGGYNSMQEAISAGVPLVTIALFGDQPKNAQVARKHGFAVNIQKGTLSKETIVEALKEVIENDSYKQKVSRLSAMVRAQPMKPAERLLRWSEFLAEFKQLDNLEPAGQKLNFLQYHSLDVIVFLFALISLVFYIFYRILKALIRCCCCRKSLEKKKSE</sequence>
<accession>E3MCY3</accession>
<dbReference type="Pfam" id="PF00201">
    <property type="entry name" value="UDPGT"/>
    <property type="match status" value="1"/>
</dbReference>
<evidence type="ECO:0000256" key="13">
    <source>
        <dbReference type="SAM" id="SignalP"/>
    </source>
</evidence>
<feature type="chain" id="PRO_5003176845" description="glucuronosyltransferase" evidence="13">
    <location>
        <begin position="17"/>
        <end position="553"/>
    </location>
</feature>
<dbReference type="EMBL" id="DS268435">
    <property type="protein sequence ID" value="EFO98564.1"/>
    <property type="molecule type" value="Genomic_DNA"/>
</dbReference>
<organism evidence="15">
    <name type="scientific">Caenorhabditis remanei</name>
    <name type="common">Caenorhabditis vulgaris</name>
    <dbReference type="NCBI Taxonomy" id="31234"/>
    <lineage>
        <taxon>Eukaryota</taxon>
        <taxon>Metazoa</taxon>
        <taxon>Ecdysozoa</taxon>
        <taxon>Nematoda</taxon>
        <taxon>Chromadorea</taxon>
        <taxon>Rhabditida</taxon>
        <taxon>Rhabditina</taxon>
        <taxon>Rhabditomorpha</taxon>
        <taxon>Rhabditoidea</taxon>
        <taxon>Rhabditidae</taxon>
        <taxon>Peloderinae</taxon>
        <taxon>Caenorhabditis</taxon>
    </lineage>
</organism>
<keyword evidence="7 13" id="KW-0732">Signal</keyword>